<evidence type="ECO:0000313" key="1">
    <source>
        <dbReference type="EMBL" id="TFK58021.1"/>
    </source>
</evidence>
<organism evidence="1 2">
    <name type="scientific">Pluteus cervinus</name>
    <dbReference type="NCBI Taxonomy" id="181527"/>
    <lineage>
        <taxon>Eukaryota</taxon>
        <taxon>Fungi</taxon>
        <taxon>Dikarya</taxon>
        <taxon>Basidiomycota</taxon>
        <taxon>Agaricomycotina</taxon>
        <taxon>Agaricomycetes</taxon>
        <taxon>Agaricomycetidae</taxon>
        <taxon>Agaricales</taxon>
        <taxon>Pluteineae</taxon>
        <taxon>Pluteaceae</taxon>
        <taxon>Pluteus</taxon>
    </lineage>
</organism>
<proteinExistence type="predicted"/>
<gene>
    <name evidence="1" type="ORF">BDN72DRAFT_738953</name>
</gene>
<name>A0ACD2ZXE0_9AGAR</name>
<keyword evidence="2" id="KW-1185">Reference proteome</keyword>
<dbReference type="EMBL" id="ML209733">
    <property type="protein sequence ID" value="TFK58021.1"/>
    <property type="molecule type" value="Genomic_DNA"/>
</dbReference>
<sequence length="65" mass="7233">LAYVEIYTPFLASPDPDHGLYRIKPELHNGSPIARVVPINNICRSVHLFPKFGSIVSPTWTSSNV</sequence>
<feature type="non-terminal residue" evidence="1">
    <location>
        <position position="1"/>
    </location>
</feature>
<protein>
    <submittedName>
        <fullName evidence="1">Uncharacterized protein</fullName>
    </submittedName>
</protein>
<dbReference type="Proteomes" id="UP000308600">
    <property type="component" value="Unassembled WGS sequence"/>
</dbReference>
<reference evidence="1 2" key="1">
    <citation type="journal article" date="2019" name="Nat. Ecol. Evol.">
        <title>Megaphylogeny resolves global patterns of mushroom evolution.</title>
        <authorList>
            <person name="Varga T."/>
            <person name="Krizsan K."/>
            <person name="Foldi C."/>
            <person name="Dima B."/>
            <person name="Sanchez-Garcia M."/>
            <person name="Sanchez-Ramirez S."/>
            <person name="Szollosi G.J."/>
            <person name="Szarkandi J.G."/>
            <person name="Papp V."/>
            <person name="Albert L."/>
            <person name="Andreopoulos W."/>
            <person name="Angelini C."/>
            <person name="Antonin V."/>
            <person name="Barry K.W."/>
            <person name="Bougher N.L."/>
            <person name="Buchanan P."/>
            <person name="Buyck B."/>
            <person name="Bense V."/>
            <person name="Catcheside P."/>
            <person name="Chovatia M."/>
            <person name="Cooper J."/>
            <person name="Damon W."/>
            <person name="Desjardin D."/>
            <person name="Finy P."/>
            <person name="Geml J."/>
            <person name="Haridas S."/>
            <person name="Hughes K."/>
            <person name="Justo A."/>
            <person name="Karasinski D."/>
            <person name="Kautmanova I."/>
            <person name="Kiss B."/>
            <person name="Kocsube S."/>
            <person name="Kotiranta H."/>
            <person name="LaButti K.M."/>
            <person name="Lechner B.E."/>
            <person name="Liimatainen K."/>
            <person name="Lipzen A."/>
            <person name="Lukacs Z."/>
            <person name="Mihaltcheva S."/>
            <person name="Morgado L.N."/>
            <person name="Niskanen T."/>
            <person name="Noordeloos M.E."/>
            <person name="Ohm R.A."/>
            <person name="Ortiz-Santana B."/>
            <person name="Ovrebo C."/>
            <person name="Racz N."/>
            <person name="Riley R."/>
            <person name="Savchenko A."/>
            <person name="Shiryaev A."/>
            <person name="Soop K."/>
            <person name="Spirin V."/>
            <person name="Szebenyi C."/>
            <person name="Tomsovsky M."/>
            <person name="Tulloss R.E."/>
            <person name="Uehling J."/>
            <person name="Grigoriev I.V."/>
            <person name="Vagvolgyi C."/>
            <person name="Papp T."/>
            <person name="Martin F.M."/>
            <person name="Miettinen O."/>
            <person name="Hibbett D.S."/>
            <person name="Nagy L.G."/>
        </authorList>
    </citation>
    <scope>NUCLEOTIDE SEQUENCE [LARGE SCALE GENOMIC DNA]</scope>
    <source>
        <strain evidence="1 2">NL-1719</strain>
    </source>
</reference>
<feature type="non-terminal residue" evidence="1">
    <location>
        <position position="65"/>
    </location>
</feature>
<evidence type="ECO:0000313" key="2">
    <source>
        <dbReference type="Proteomes" id="UP000308600"/>
    </source>
</evidence>
<accession>A0ACD2ZXE0</accession>